<comment type="caution">
    <text evidence="2">The sequence shown here is derived from an EMBL/GenBank/DDBJ whole genome shotgun (WGS) entry which is preliminary data.</text>
</comment>
<protein>
    <submittedName>
        <fullName evidence="2">Uncharacterized protein</fullName>
    </submittedName>
</protein>
<evidence type="ECO:0000313" key="3">
    <source>
        <dbReference type="Proteomes" id="UP001208131"/>
    </source>
</evidence>
<evidence type="ECO:0000313" key="2">
    <source>
        <dbReference type="EMBL" id="MCU6706915.1"/>
    </source>
</evidence>
<keyword evidence="3" id="KW-1185">Reference proteome</keyword>
<dbReference type="Proteomes" id="UP001208131">
    <property type="component" value="Unassembled WGS sequence"/>
</dbReference>
<name>A0AAE3IJ88_9FIRM</name>
<proteinExistence type="predicted"/>
<dbReference type="RefSeq" id="WP_177443098.1">
    <property type="nucleotide sequence ID" value="NZ_JAOQJZ010000019.1"/>
</dbReference>
<feature type="transmembrane region" description="Helical" evidence="1">
    <location>
        <begin position="6"/>
        <end position="25"/>
    </location>
</feature>
<keyword evidence="1" id="KW-1133">Transmembrane helix</keyword>
<keyword evidence="1" id="KW-0472">Membrane</keyword>
<sequence>MTYLFIGMLIGGIIGFTVGGLAIAFKSAEKELARLDKEVKDAHKQNKSKG</sequence>
<organism evidence="2 3">
    <name type="scientific">Hominimerdicola aceti</name>
    <dbReference type="NCBI Taxonomy" id="2981726"/>
    <lineage>
        <taxon>Bacteria</taxon>
        <taxon>Bacillati</taxon>
        <taxon>Bacillota</taxon>
        <taxon>Clostridia</taxon>
        <taxon>Eubacteriales</taxon>
        <taxon>Oscillospiraceae</taxon>
        <taxon>Hominimerdicola</taxon>
    </lineage>
</organism>
<reference evidence="2 3" key="1">
    <citation type="journal article" date="2021" name="ISME Commun">
        <title>Automated analysis of genomic sequences facilitates high-throughput and comprehensive description of bacteria.</title>
        <authorList>
            <person name="Hitch T.C.A."/>
        </authorList>
    </citation>
    <scope>NUCLEOTIDE SEQUENCE [LARGE SCALE GENOMIC DNA]</scope>
    <source>
        <strain evidence="2 3">Sanger_31</strain>
    </source>
</reference>
<dbReference type="AlphaFoldDB" id="A0AAE3IJ88"/>
<evidence type="ECO:0000256" key="1">
    <source>
        <dbReference type="SAM" id="Phobius"/>
    </source>
</evidence>
<keyword evidence="1" id="KW-0812">Transmembrane</keyword>
<dbReference type="EMBL" id="JAOQJZ010000019">
    <property type="protein sequence ID" value="MCU6706915.1"/>
    <property type="molecule type" value="Genomic_DNA"/>
</dbReference>
<accession>A0AAE3IJ88</accession>
<gene>
    <name evidence="2" type="ORF">OCV57_13425</name>
</gene>